<evidence type="ECO:0000256" key="4">
    <source>
        <dbReference type="ARBA" id="ARBA00029821"/>
    </source>
</evidence>
<evidence type="ECO:0000256" key="2">
    <source>
        <dbReference type="ARBA" id="ARBA00020987"/>
    </source>
</evidence>
<keyword evidence="8" id="KW-1185">Reference proteome</keyword>
<dbReference type="EMBL" id="CAXAMM010018391">
    <property type="protein sequence ID" value="CAK9043253.1"/>
    <property type="molecule type" value="Genomic_DNA"/>
</dbReference>
<name>A0ABP0LWG1_9DINO</name>
<dbReference type="InterPro" id="IPR025789">
    <property type="entry name" value="DOT1_dom"/>
</dbReference>
<evidence type="ECO:0000256" key="5">
    <source>
        <dbReference type="ARBA" id="ARBA00047770"/>
    </source>
</evidence>
<dbReference type="PANTHER" id="PTHR21451">
    <property type="entry name" value="HISTONE H3 METHYLTRANSFERASE"/>
    <property type="match status" value="1"/>
</dbReference>
<comment type="catalytic activity">
    <reaction evidence="5">
        <text>L-lysyl(79)-[histone H3] + 3 S-adenosyl-L-methionine = N(6),N(6),N(6)-trimethyl-L-lysyl(79)-[histone H3] + 3 S-adenosyl-L-homocysteine + 3 H(+)</text>
        <dbReference type="Rhea" id="RHEA:60328"/>
        <dbReference type="Rhea" id="RHEA-COMP:15549"/>
        <dbReference type="Rhea" id="RHEA-COMP:15552"/>
        <dbReference type="ChEBI" id="CHEBI:15378"/>
        <dbReference type="ChEBI" id="CHEBI:29969"/>
        <dbReference type="ChEBI" id="CHEBI:57856"/>
        <dbReference type="ChEBI" id="CHEBI:59789"/>
        <dbReference type="ChEBI" id="CHEBI:61961"/>
        <dbReference type="EC" id="2.1.1.360"/>
    </reaction>
</comment>
<dbReference type="EC" id="2.1.1.360" evidence="1"/>
<protein>
    <recommendedName>
        <fullName evidence="2">Histone-lysine N-methyltransferase, H3 lysine-79 specific</fullName>
        <ecNumber evidence="1">2.1.1.360</ecNumber>
    </recommendedName>
    <alternativeName>
        <fullName evidence="4">Histone H3-K79 methyltransferase</fullName>
    </alternativeName>
</protein>
<dbReference type="PANTHER" id="PTHR21451:SF19">
    <property type="entry name" value="ACTIVATED IN BLOCKED UNFOLDED PROTEIN RESPONSE"/>
    <property type="match status" value="1"/>
</dbReference>
<gene>
    <name evidence="7" type="ORF">SCF082_LOCUS24768</name>
</gene>
<organism evidence="7 8">
    <name type="scientific">Durusdinium trenchii</name>
    <dbReference type="NCBI Taxonomy" id="1381693"/>
    <lineage>
        <taxon>Eukaryota</taxon>
        <taxon>Sar</taxon>
        <taxon>Alveolata</taxon>
        <taxon>Dinophyceae</taxon>
        <taxon>Suessiales</taxon>
        <taxon>Symbiodiniaceae</taxon>
        <taxon>Durusdinium</taxon>
    </lineage>
</organism>
<dbReference type="SUPFAM" id="SSF53335">
    <property type="entry name" value="S-adenosyl-L-methionine-dependent methyltransferases"/>
    <property type="match status" value="1"/>
</dbReference>
<feature type="domain" description="DOT1" evidence="6">
    <location>
        <begin position="317"/>
        <end position="431"/>
    </location>
</feature>
<accession>A0ABP0LWG1</accession>
<dbReference type="Gene3D" id="3.40.50.150">
    <property type="entry name" value="Vaccinia Virus protein VP39"/>
    <property type="match status" value="1"/>
</dbReference>
<comment type="caution">
    <text evidence="7">The sequence shown here is derived from an EMBL/GenBank/DDBJ whole genome shotgun (WGS) entry which is preliminary data.</text>
</comment>
<dbReference type="Pfam" id="PF08123">
    <property type="entry name" value="DOT1"/>
    <property type="match status" value="1"/>
</dbReference>
<evidence type="ECO:0000259" key="6">
    <source>
        <dbReference type="Pfam" id="PF08123"/>
    </source>
</evidence>
<sequence length="475" mass="53024">MAKELLAVRLVLDAPPEKVAAALDKALLHGDPGSLQKEDLPMPDPILLEWQEFIRQDCTFSSEALRHGAKDVERHSCSLGLRPLCRGDKASPLPLQPFDDFAFEVNLAKRAASRIRVLGRWTSSFEDDSAHGFFLKVEVPFGPEYLQRIQLSQLCEVKRSSVGSELTRRLLCDDFLQQTRHEDMKDSTVAIARLHSFMIEIEARAWAICHGFALIESWRGLREDYPWALKSAENAVAAYRFGSGHSGPAQKEVWPLFDTGRAQSLSEGLFEMLPAVCNKRMELQGALQEGNVEVESFASLLDRICRRADSCADIFRRFVDLGSGRGMAVFTAHALFPFRSCVGFEISPEYNESARLLAQWYVKEGFANGMHVLPDLMFIQGDVLTEDWSDASVVFANCVTWPSTLVAAVARKALRLRPGAVMISGKRLPSEAAVMRGFDFRGEACLGDWTPSLDASVKVRSRTLGIPTNNYFRIC</sequence>
<evidence type="ECO:0000313" key="7">
    <source>
        <dbReference type="EMBL" id="CAK9043253.1"/>
    </source>
</evidence>
<proteinExistence type="predicted"/>
<reference evidence="7 8" key="1">
    <citation type="submission" date="2024-02" db="EMBL/GenBank/DDBJ databases">
        <authorList>
            <person name="Chen Y."/>
            <person name="Shah S."/>
            <person name="Dougan E. K."/>
            <person name="Thang M."/>
            <person name="Chan C."/>
        </authorList>
    </citation>
    <scope>NUCLEOTIDE SEQUENCE [LARGE SCALE GENOMIC DNA]</scope>
</reference>
<evidence type="ECO:0000256" key="1">
    <source>
        <dbReference type="ARBA" id="ARBA00012190"/>
    </source>
</evidence>
<keyword evidence="3" id="KW-0156">Chromatin regulator</keyword>
<dbReference type="InterPro" id="IPR029063">
    <property type="entry name" value="SAM-dependent_MTases_sf"/>
</dbReference>
<evidence type="ECO:0000256" key="3">
    <source>
        <dbReference type="ARBA" id="ARBA00022853"/>
    </source>
</evidence>
<dbReference type="Proteomes" id="UP001642464">
    <property type="component" value="Unassembled WGS sequence"/>
</dbReference>
<evidence type="ECO:0000313" key="8">
    <source>
        <dbReference type="Proteomes" id="UP001642464"/>
    </source>
</evidence>
<dbReference type="InterPro" id="IPR030445">
    <property type="entry name" value="H3-K79_meTrfase"/>
</dbReference>